<dbReference type="InterPro" id="IPR007219">
    <property type="entry name" value="XnlR_reg_dom"/>
</dbReference>
<proteinExistence type="predicted"/>
<feature type="domain" description="Zn(2)-C6 fungal-type" evidence="5">
    <location>
        <begin position="37"/>
        <end position="66"/>
    </location>
</feature>
<evidence type="ECO:0000256" key="1">
    <source>
        <dbReference type="ARBA" id="ARBA00004123"/>
    </source>
</evidence>
<dbReference type="GO" id="GO:0003677">
    <property type="term" value="F:DNA binding"/>
    <property type="evidence" value="ECO:0007669"/>
    <property type="project" value="InterPro"/>
</dbReference>
<accession>A0A8G0L1L7</accession>
<feature type="compositionally biased region" description="Polar residues" evidence="4">
    <location>
        <begin position="26"/>
        <end position="35"/>
    </location>
</feature>
<feature type="region of interest" description="Disordered" evidence="4">
    <location>
        <begin position="108"/>
        <end position="151"/>
    </location>
</feature>
<dbReference type="SUPFAM" id="SSF57701">
    <property type="entry name" value="Zn2/Cys6 DNA-binding domain"/>
    <property type="match status" value="1"/>
</dbReference>
<evidence type="ECO:0000313" key="7">
    <source>
        <dbReference type="Proteomes" id="UP000826661"/>
    </source>
</evidence>
<keyword evidence="3" id="KW-0539">Nucleus</keyword>
<protein>
    <submittedName>
        <fullName evidence="6">Zn2Cys6 transcription factor</fullName>
    </submittedName>
</protein>
<dbReference type="Proteomes" id="UP000826661">
    <property type="component" value="Chromosome I"/>
</dbReference>
<feature type="region of interest" description="Disordered" evidence="4">
    <location>
        <begin position="1"/>
        <end position="37"/>
    </location>
</feature>
<dbReference type="GO" id="GO:0005634">
    <property type="term" value="C:nucleus"/>
    <property type="evidence" value="ECO:0007669"/>
    <property type="project" value="UniProtKB-SubCell"/>
</dbReference>
<reference evidence="6 7" key="1">
    <citation type="journal article" date="2021" name="BMC Genomics">
        <title>Telomere-to-telomere genome assembly of asparaginase-producing Trichoderma simmonsii.</title>
        <authorList>
            <person name="Chung D."/>
            <person name="Kwon Y.M."/>
            <person name="Yang Y."/>
        </authorList>
    </citation>
    <scope>NUCLEOTIDE SEQUENCE [LARGE SCALE GENOMIC DNA]</scope>
    <source>
        <strain evidence="6 7">GH-Sj1</strain>
    </source>
</reference>
<dbReference type="PROSITE" id="PS50048">
    <property type="entry name" value="ZN2_CY6_FUNGAL_2"/>
    <property type="match status" value="1"/>
</dbReference>
<dbReference type="PANTHER" id="PTHR31001">
    <property type="entry name" value="UNCHARACTERIZED TRANSCRIPTIONAL REGULATORY PROTEIN"/>
    <property type="match status" value="1"/>
</dbReference>
<gene>
    <name evidence="6" type="ORF">H0G86_001453</name>
</gene>
<dbReference type="AlphaFoldDB" id="A0A8G0L1L7"/>
<dbReference type="GO" id="GO:0000981">
    <property type="term" value="F:DNA-binding transcription factor activity, RNA polymerase II-specific"/>
    <property type="evidence" value="ECO:0007669"/>
    <property type="project" value="InterPro"/>
</dbReference>
<dbReference type="CDD" id="cd00067">
    <property type="entry name" value="GAL4"/>
    <property type="match status" value="1"/>
</dbReference>
<sequence>MSRAPKRLAVSVDEEDSAPAPPLQESVPQSSSRGTRSCEGCYQRKIRCDRGVPCANCSRHGMTCAYPTRDPDAAQKPCTLRDVSNRLERLESLLSLLVEKTGVLTGFEADGGSNRGRGRAEPEITIQPRPVSDNANTIRTSRQQPSDRPLDKSTWELLMNNSNIEPPLQEDRSKPTQPPGLETTPLPFQANTASHHRPPTQLGAAAPLDRDSDLLDVYPDAQLALRLWNVYVRSVDPVLKILHIPTIQSAVVATILDSRSAQPSMVALTFAIYYAAVTALCHHDCDEPVDLPWEKPVLLKHYQTALDRLLVTPDFMKRPDVTGLQALAIYVTCSRANELGRPVWVLNGLVIRLAQSIGLHRDGASLKLSLFESEMRLRLWWHLCVLESRASEDQGFQPTIDITNTGLRLPLNVNDDQIYPDMTHSPAESRGWTEMSFFLIQIDACRVIHPILDKQQQESGDALLSTREKGPRISPRGKGRRISTREKGRRISDPVQYMAEKYGITPGSNSVTPDNLPHIATQHVTTACKKMEFVLQLRKEISTSKQKESQDDDATPDVPKLSFKLACDCLESSHVLLKEGLASRFTWLFSMYTQWYALAYVLRCLCSNPNPRGFEADRAWTLVEGLIPRGPSLQHHAAAVHDEHGHGRIWKFLDQLRHRAWSLRHTPDVWVQRSDRERYWTRQRLSNAEILPPTIDPGISILPEWVSEFPASSNQNVFGSLDFLMPEIPFLPDWNAVINGR</sequence>
<dbReference type="Pfam" id="PF04082">
    <property type="entry name" value="Fungal_trans"/>
    <property type="match status" value="1"/>
</dbReference>
<dbReference type="GO" id="GO:0006351">
    <property type="term" value="P:DNA-templated transcription"/>
    <property type="evidence" value="ECO:0007669"/>
    <property type="project" value="InterPro"/>
</dbReference>
<evidence type="ECO:0000313" key="6">
    <source>
        <dbReference type="EMBL" id="QYS94102.1"/>
    </source>
</evidence>
<dbReference type="Gene3D" id="4.10.240.10">
    <property type="entry name" value="Zn(2)-C6 fungal-type DNA-binding domain"/>
    <property type="match status" value="1"/>
</dbReference>
<dbReference type="InterPro" id="IPR001138">
    <property type="entry name" value="Zn2Cys6_DnaBD"/>
</dbReference>
<evidence type="ECO:0000256" key="3">
    <source>
        <dbReference type="ARBA" id="ARBA00023242"/>
    </source>
</evidence>
<dbReference type="CDD" id="cd12148">
    <property type="entry name" value="fungal_TF_MHR"/>
    <property type="match status" value="1"/>
</dbReference>
<dbReference type="InterPro" id="IPR036864">
    <property type="entry name" value="Zn2-C6_fun-type_DNA-bd_sf"/>
</dbReference>
<dbReference type="Pfam" id="PF00172">
    <property type="entry name" value="Zn_clus"/>
    <property type="match status" value="1"/>
</dbReference>
<dbReference type="GO" id="GO:0008270">
    <property type="term" value="F:zinc ion binding"/>
    <property type="evidence" value="ECO:0007669"/>
    <property type="project" value="InterPro"/>
</dbReference>
<feature type="region of interest" description="Disordered" evidence="4">
    <location>
        <begin position="163"/>
        <end position="206"/>
    </location>
</feature>
<keyword evidence="2" id="KW-0479">Metal-binding</keyword>
<evidence type="ECO:0000256" key="2">
    <source>
        <dbReference type="ARBA" id="ARBA00022723"/>
    </source>
</evidence>
<dbReference type="SMART" id="SM00906">
    <property type="entry name" value="Fungal_trans"/>
    <property type="match status" value="1"/>
</dbReference>
<dbReference type="PANTHER" id="PTHR31001:SF50">
    <property type="entry name" value="ZN(II)2CYS6 TRANSCRIPTION FACTOR (EUROFUNG)"/>
    <property type="match status" value="1"/>
</dbReference>
<feature type="region of interest" description="Disordered" evidence="4">
    <location>
        <begin position="458"/>
        <end position="490"/>
    </location>
</feature>
<dbReference type="SMART" id="SM00066">
    <property type="entry name" value="GAL4"/>
    <property type="match status" value="1"/>
</dbReference>
<feature type="compositionally biased region" description="Polar residues" evidence="4">
    <location>
        <begin position="133"/>
        <end position="146"/>
    </location>
</feature>
<comment type="subcellular location">
    <subcellularLocation>
        <location evidence="1">Nucleus</location>
    </subcellularLocation>
</comment>
<evidence type="ECO:0000259" key="5">
    <source>
        <dbReference type="PROSITE" id="PS50048"/>
    </source>
</evidence>
<organism evidence="6 7">
    <name type="scientific">Trichoderma simmonsii</name>
    <dbReference type="NCBI Taxonomy" id="1491479"/>
    <lineage>
        <taxon>Eukaryota</taxon>
        <taxon>Fungi</taxon>
        <taxon>Dikarya</taxon>
        <taxon>Ascomycota</taxon>
        <taxon>Pezizomycotina</taxon>
        <taxon>Sordariomycetes</taxon>
        <taxon>Hypocreomycetidae</taxon>
        <taxon>Hypocreales</taxon>
        <taxon>Hypocreaceae</taxon>
        <taxon>Trichoderma</taxon>
    </lineage>
</organism>
<dbReference type="EMBL" id="CP075864">
    <property type="protein sequence ID" value="QYS94102.1"/>
    <property type="molecule type" value="Genomic_DNA"/>
</dbReference>
<keyword evidence="7" id="KW-1185">Reference proteome</keyword>
<evidence type="ECO:0000256" key="4">
    <source>
        <dbReference type="SAM" id="MobiDB-lite"/>
    </source>
</evidence>
<name>A0A8G0L1L7_9HYPO</name>
<dbReference type="InterPro" id="IPR050613">
    <property type="entry name" value="Sec_Metabolite_Reg"/>
</dbReference>